<evidence type="ECO:0000256" key="7">
    <source>
        <dbReference type="RuleBase" id="RU363032"/>
    </source>
</evidence>
<keyword evidence="4 7" id="KW-0812">Transmembrane</keyword>
<keyword evidence="6 7" id="KW-0472">Membrane</keyword>
<evidence type="ECO:0000256" key="5">
    <source>
        <dbReference type="ARBA" id="ARBA00022989"/>
    </source>
</evidence>
<evidence type="ECO:0000313" key="9">
    <source>
        <dbReference type="EMBL" id="QEK13357.1"/>
    </source>
</evidence>
<dbReference type="EMBL" id="CP042243">
    <property type="protein sequence ID" value="QEK13357.1"/>
    <property type="molecule type" value="Genomic_DNA"/>
</dbReference>
<keyword evidence="10" id="KW-1185">Reference proteome</keyword>
<protein>
    <submittedName>
        <fullName evidence="9">ABC transporter permease</fullName>
    </submittedName>
</protein>
<dbReference type="Proteomes" id="UP000324646">
    <property type="component" value="Chromosome"/>
</dbReference>
<evidence type="ECO:0000259" key="8">
    <source>
        <dbReference type="PROSITE" id="PS50928"/>
    </source>
</evidence>
<dbReference type="PANTHER" id="PTHR30151">
    <property type="entry name" value="ALKANE SULFONATE ABC TRANSPORTER-RELATED, MEMBRANE SUBUNIT"/>
    <property type="match status" value="1"/>
</dbReference>
<keyword evidence="3" id="KW-1003">Cell membrane</keyword>
<dbReference type="InterPro" id="IPR035906">
    <property type="entry name" value="MetI-like_sf"/>
</dbReference>
<feature type="domain" description="ABC transmembrane type-1" evidence="8">
    <location>
        <begin position="73"/>
        <end position="253"/>
    </location>
</feature>
<evidence type="ECO:0000256" key="6">
    <source>
        <dbReference type="ARBA" id="ARBA00023136"/>
    </source>
</evidence>
<feature type="transmembrane region" description="Helical" evidence="7">
    <location>
        <begin position="111"/>
        <end position="131"/>
    </location>
</feature>
<dbReference type="GO" id="GO:0055085">
    <property type="term" value="P:transmembrane transport"/>
    <property type="evidence" value="ECO:0007669"/>
    <property type="project" value="InterPro"/>
</dbReference>
<dbReference type="OrthoDB" id="308958at2"/>
<feature type="transmembrane region" description="Helical" evidence="7">
    <location>
        <begin position="137"/>
        <end position="157"/>
    </location>
</feature>
<comment type="similarity">
    <text evidence="7">Belongs to the binding-protein-dependent transport system permease family.</text>
</comment>
<evidence type="ECO:0000256" key="3">
    <source>
        <dbReference type="ARBA" id="ARBA00022475"/>
    </source>
</evidence>
<dbReference type="Gene3D" id="1.10.3720.10">
    <property type="entry name" value="MetI-like"/>
    <property type="match status" value="1"/>
</dbReference>
<dbReference type="GO" id="GO:0005886">
    <property type="term" value="C:plasma membrane"/>
    <property type="evidence" value="ECO:0007669"/>
    <property type="project" value="UniProtKB-SubCell"/>
</dbReference>
<feature type="transmembrane region" description="Helical" evidence="7">
    <location>
        <begin position="235"/>
        <end position="253"/>
    </location>
</feature>
<feature type="transmembrane region" description="Helical" evidence="7">
    <location>
        <begin position="69"/>
        <end position="99"/>
    </location>
</feature>
<accession>A0A5C0SI54</accession>
<keyword evidence="2 7" id="KW-0813">Transport</keyword>
<dbReference type="KEGG" id="crs:FQB35_14345"/>
<evidence type="ECO:0000313" key="10">
    <source>
        <dbReference type="Proteomes" id="UP000324646"/>
    </source>
</evidence>
<evidence type="ECO:0000256" key="1">
    <source>
        <dbReference type="ARBA" id="ARBA00004651"/>
    </source>
</evidence>
<reference evidence="9 10" key="1">
    <citation type="submission" date="2019-07" db="EMBL/GenBank/DDBJ databases">
        <title>Complete genome of Crassaminicella thermophila SY095.</title>
        <authorList>
            <person name="Li X."/>
        </authorList>
    </citation>
    <scope>NUCLEOTIDE SEQUENCE [LARGE SCALE GENOMIC DNA]</scope>
    <source>
        <strain evidence="9 10">SY095</strain>
    </source>
</reference>
<dbReference type="InterPro" id="IPR000515">
    <property type="entry name" value="MetI-like"/>
</dbReference>
<comment type="subcellular location">
    <subcellularLocation>
        <location evidence="1 7">Cell membrane</location>
        <topology evidence="1 7">Multi-pass membrane protein</topology>
    </subcellularLocation>
</comment>
<organism evidence="9 10">
    <name type="scientific">Crassaminicella thermophila</name>
    <dbReference type="NCBI Taxonomy" id="2599308"/>
    <lineage>
        <taxon>Bacteria</taxon>
        <taxon>Bacillati</taxon>
        <taxon>Bacillota</taxon>
        <taxon>Clostridia</taxon>
        <taxon>Eubacteriales</taxon>
        <taxon>Clostridiaceae</taxon>
        <taxon>Crassaminicella</taxon>
    </lineage>
</organism>
<name>A0A5C0SI54_CRATE</name>
<sequence>MIFQQKLWEESFLMKISTIIKNKFPTVLSILILIFIWKVISEVVASKMILPSPEATWISFIDLLKSKTFLKIVIATVIRGLIGFLLSCIFGLAVGILTGISEFLEKLMQPFLVMIKSTPVMSIIILALIWFETDNVPIFVSLLVSFPIICANVSEGIKSVDKKIIQMAKIYRVKKWRILLEIYLPSIVSFFIAGISTAMGIGWKATVAAEVLSQPKFAIGTSLYTSKIYIETENVFAWTVVAIILSFIFEKGLRILGQKMIRWRV</sequence>
<dbReference type="SUPFAM" id="SSF161098">
    <property type="entry name" value="MetI-like"/>
    <property type="match status" value="1"/>
</dbReference>
<proteinExistence type="inferred from homology"/>
<dbReference type="PROSITE" id="PS50928">
    <property type="entry name" value="ABC_TM1"/>
    <property type="match status" value="1"/>
</dbReference>
<dbReference type="PANTHER" id="PTHR30151:SF0">
    <property type="entry name" value="ABC TRANSPORTER PERMEASE PROTEIN MJ0413-RELATED"/>
    <property type="match status" value="1"/>
</dbReference>
<keyword evidence="5 7" id="KW-1133">Transmembrane helix</keyword>
<dbReference type="CDD" id="cd06261">
    <property type="entry name" value="TM_PBP2"/>
    <property type="match status" value="1"/>
</dbReference>
<gene>
    <name evidence="9" type="ORF">FQB35_14345</name>
</gene>
<dbReference type="Pfam" id="PF00528">
    <property type="entry name" value="BPD_transp_1"/>
    <property type="match status" value="1"/>
</dbReference>
<dbReference type="AlphaFoldDB" id="A0A5C0SI54"/>
<evidence type="ECO:0000256" key="4">
    <source>
        <dbReference type="ARBA" id="ARBA00022692"/>
    </source>
</evidence>
<feature type="transmembrane region" description="Helical" evidence="7">
    <location>
        <begin position="178"/>
        <end position="203"/>
    </location>
</feature>
<evidence type="ECO:0000256" key="2">
    <source>
        <dbReference type="ARBA" id="ARBA00022448"/>
    </source>
</evidence>